<comment type="caution">
    <text evidence="5">The sequence shown here is derived from an EMBL/GenBank/DDBJ whole genome shotgun (WGS) entry which is preliminary data.</text>
</comment>
<protein>
    <submittedName>
        <fullName evidence="5">ABC transporter ATP-binding protein</fullName>
    </submittedName>
</protein>
<dbReference type="PANTHER" id="PTHR24220">
    <property type="entry name" value="IMPORT ATP-BINDING PROTEIN"/>
    <property type="match status" value="1"/>
</dbReference>
<dbReference type="PANTHER" id="PTHR24220:SF659">
    <property type="entry name" value="TRANSPORTER, PUTATIVE-RELATED"/>
    <property type="match status" value="1"/>
</dbReference>
<keyword evidence="2" id="KW-0547">Nucleotide-binding</keyword>
<evidence type="ECO:0000259" key="4">
    <source>
        <dbReference type="PROSITE" id="PS50893"/>
    </source>
</evidence>
<dbReference type="SUPFAM" id="SSF52540">
    <property type="entry name" value="P-loop containing nucleoside triphosphate hydrolases"/>
    <property type="match status" value="1"/>
</dbReference>
<dbReference type="EMBL" id="JAGKQQ010000001">
    <property type="protein sequence ID" value="MBP3955885.1"/>
    <property type="molecule type" value="Genomic_DNA"/>
</dbReference>
<feature type="domain" description="ABC transporter" evidence="4">
    <location>
        <begin position="2"/>
        <end position="225"/>
    </location>
</feature>
<keyword evidence="6" id="KW-1185">Reference proteome</keyword>
<keyword evidence="1" id="KW-0813">Transport</keyword>
<dbReference type="PROSITE" id="PS50893">
    <property type="entry name" value="ABC_TRANSPORTER_2"/>
    <property type="match status" value="1"/>
</dbReference>
<dbReference type="GO" id="GO:0005524">
    <property type="term" value="F:ATP binding"/>
    <property type="evidence" value="ECO:0007669"/>
    <property type="project" value="UniProtKB-KW"/>
</dbReference>
<dbReference type="Proteomes" id="UP000676565">
    <property type="component" value="Unassembled WGS sequence"/>
</dbReference>
<dbReference type="InterPro" id="IPR003439">
    <property type="entry name" value="ABC_transporter-like_ATP-bd"/>
</dbReference>
<evidence type="ECO:0000313" key="5">
    <source>
        <dbReference type="EMBL" id="MBP3955885.1"/>
    </source>
</evidence>
<name>A0ABS5BQ73_9BACT</name>
<dbReference type="InterPro" id="IPR015854">
    <property type="entry name" value="ABC_transpr_LolD-like"/>
</dbReference>
<evidence type="ECO:0000256" key="2">
    <source>
        <dbReference type="ARBA" id="ARBA00022741"/>
    </source>
</evidence>
<dbReference type="InterPro" id="IPR027417">
    <property type="entry name" value="P-loop_NTPase"/>
</dbReference>
<sequence>MTKEFGTGDTKTVALADITLDLPYGELVLLVGPSGCGKTTLISVVAGLLDATRGEVDVLGQNLTLMRNGRKVRFRGDNIGFVFQQYNLLPALTAAENACVPLLIAGWSRAKAVARAGELLTAVGLGARLNSYPNQLSGGQQQRVAIARALVHHPRLLVCDEPTAALDASSGRTVMELIREVAVQPDRAVVVVTHDSRVYDFGDRIVSMADGRIEKVETRPHAVPA</sequence>
<dbReference type="InterPro" id="IPR017871">
    <property type="entry name" value="ABC_transporter-like_CS"/>
</dbReference>
<accession>A0ABS5BQ73</accession>
<dbReference type="InterPro" id="IPR003593">
    <property type="entry name" value="AAA+_ATPase"/>
</dbReference>
<organism evidence="5 6">
    <name type="scientific">Gemmata palustris</name>
    <dbReference type="NCBI Taxonomy" id="2822762"/>
    <lineage>
        <taxon>Bacteria</taxon>
        <taxon>Pseudomonadati</taxon>
        <taxon>Planctomycetota</taxon>
        <taxon>Planctomycetia</taxon>
        <taxon>Gemmatales</taxon>
        <taxon>Gemmataceae</taxon>
        <taxon>Gemmata</taxon>
    </lineage>
</organism>
<dbReference type="Pfam" id="PF00005">
    <property type="entry name" value="ABC_tran"/>
    <property type="match status" value="1"/>
</dbReference>
<dbReference type="SMART" id="SM00382">
    <property type="entry name" value="AAA"/>
    <property type="match status" value="1"/>
</dbReference>
<evidence type="ECO:0000256" key="1">
    <source>
        <dbReference type="ARBA" id="ARBA00022448"/>
    </source>
</evidence>
<evidence type="ECO:0000256" key="3">
    <source>
        <dbReference type="ARBA" id="ARBA00022840"/>
    </source>
</evidence>
<dbReference type="InterPro" id="IPR017911">
    <property type="entry name" value="MacB-like_ATP-bd"/>
</dbReference>
<keyword evidence="3 5" id="KW-0067">ATP-binding</keyword>
<dbReference type="Gene3D" id="3.40.50.300">
    <property type="entry name" value="P-loop containing nucleotide triphosphate hydrolases"/>
    <property type="match status" value="1"/>
</dbReference>
<dbReference type="CDD" id="cd03255">
    <property type="entry name" value="ABC_MJ0796_LolCDE_FtsE"/>
    <property type="match status" value="1"/>
</dbReference>
<proteinExistence type="predicted"/>
<dbReference type="PROSITE" id="PS00211">
    <property type="entry name" value="ABC_TRANSPORTER_1"/>
    <property type="match status" value="1"/>
</dbReference>
<reference evidence="5 6" key="1">
    <citation type="submission" date="2021-04" db="EMBL/GenBank/DDBJ databases">
        <authorList>
            <person name="Ivanova A."/>
        </authorList>
    </citation>
    <scope>NUCLEOTIDE SEQUENCE [LARGE SCALE GENOMIC DNA]</scope>
    <source>
        <strain evidence="5 6">G18</strain>
    </source>
</reference>
<gene>
    <name evidence="5" type="ORF">J8F10_11370</name>
</gene>
<evidence type="ECO:0000313" key="6">
    <source>
        <dbReference type="Proteomes" id="UP000676565"/>
    </source>
</evidence>